<reference evidence="2 3" key="1">
    <citation type="submission" date="2016-11" db="EMBL/GenBank/DDBJ databases">
        <authorList>
            <person name="Jaros S."/>
            <person name="Januszkiewicz K."/>
            <person name="Wedrychowicz H."/>
        </authorList>
    </citation>
    <scope>NUCLEOTIDE SEQUENCE [LARGE SCALE GENOMIC DNA]</scope>
    <source>
        <strain evidence="2 3">DSM 26892</strain>
    </source>
</reference>
<feature type="coiled-coil region" evidence="1">
    <location>
        <begin position="84"/>
        <end position="118"/>
    </location>
</feature>
<organism evidence="2 3">
    <name type="scientific">Palleronia salina</name>
    <dbReference type="NCBI Taxonomy" id="313368"/>
    <lineage>
        <taxon>Bacteria</taxon>
        <taxon>Pseudomonadati</taxon>
        <taxon>Pseudomonadota</taxon>
        <taxon>Alphaproteobacteria</taxon>
        <taxon>Rhodobacterales</taxon>
        <taxon>Roseobacteraceae</taxon>
        <taxon>Palleronia</taxon>
    </lineage>
</organism>
<dbReference type="RefSeq" id="WP_073128453.1">
    <property type="nucleotide sequence ID" value="NZ_FQZA01000005.1"/>
</dbReference>
<evidence type="ECO:0000313" key="2">
    <source>
        <dbReference type="EMBL" id="SHJ13043.1"/>
    </source>
</evidence>
<proteinExistence type="predicted"/>
<dbReference type="AlphaFoldDB" id="A0A1M6GSV7"/>
<sequence length="139" mass="16425">MAERRTIQKDDIDTVIGIIKSFRKKPTWDAITDRVKEAGLPFQKRALQNQKRIKAAYDEKLETVRIRRAVHAERRARVGLPRSESDLMELVEKNQRRITELEAELQQRNLELAFLTQRCRRENIELGEINRPLKPPKKI</sequence>
<keyword evidence="1" id="KW-0175">Coiled coil</keyword>
<name>A0A1M6GSV7_9RHOB</name>
<dbReference type="Proteomes" id="UP000184040">
    <property type="component" value="Unassembled WGS sequence"/>
</dbReference>
<gene>
    <name evidence="2" type="ORF">SAMN04488012_10575</name>
</gene>
<keyword evidence="3" id="KW-1185">Reference proteome</keyword>
<accession>A0A1M6GSV7</accession>
<dbReference type="STRING" id="313368.SAMN04488012_10575"/>
<evidence type="ECO:0000256" key="1">
    <source>
        <dbReference type="SAM" id="Coils"/>
    </source>
</evidence>
<dbReference type="EMBL" id="FQZA01000005">
    <property type="protein sequence ID" value="SHJ13043.1"/>
    <property type="molecule type" value="Genomic_DNA"/>
</dbReference>
<evidence type="ECO:0000313" key="3">
    <source>
        <dbReference type="Proteomes" id="UP000184040"/>
    </source>
</evidence>
<protein>
    <submittedName>
        <fullName evidence="2">Uncharacterized protein</fullName>
    </submittedName>
</protein>